<name>A0ABT7A3T7_9ACTN</name>
<accession>A0ABT7A3T7</accession>
<evidence type="ECO:0000313" key="3">
    <source>
        <dbReference type="EMBL" id="MDJ1136007.1"/>
    </source>
</evidence>
<evidence type="ECO:0000256" key="1">
    <source>
        <dbReference type="ARBA" id="ARBA00022801"/>
    </source>
</evidence>
<dbReference type="InterPro" id="IPR029058">
    <property type="entry name" value="AB_hydrolase_fold"/>
</dbReference>
<dbReference type="Proteomes" id="UP001214441">
    <property type="component" value="Unassembled WGS sequence"/>
</dbReference>
<dbReference type="EMBL" id="JANCPR020000035">
    <property type="protein sequence ID" value="MDJ1136007.1"/>
    <property type="molecule type" value="Genomic_DNA"/>
</dbReference>
<dbReference type="PANTHER" id="PTHR43798">
    <property type="entry name" value="MONOACYLGLYCEROL LIPASE"/>
    <property type="match status" value="1"/>
</dbReference>
<keyword evidence="1 3" id="KW-0378">Hydrolase</keyword>
<keyword evidence="4" id="KW-1185">Reference proteome</keyword>
<sequence length="271" mass="28764">MTHPPRPPLLPPHQSAGSGRPVLLLAPAATRSAVWLLHQVPALSAAGYRALTFEHRGATAEFVPEGPVRFAELVTDAARVIQDVAGEPCHLVGSSLGALVAQRLAALRPDLVSSVTLLATRARTPLFTAALVKSVAQAARSGSVPADYAAASTMSQLFAPATLLDDRFAREWLDLMTLSPVQGEGAARQYLATLSVDEWAHELPGIDCPALVVGFPHDVLMPPELVREVADAIEGARYEEVAGCGHFGFLERPDEVNALLLDFLAKASLPH</sequence>
<dbReference type="SUPFAM" id="SSF53474">
    <property type="entry name" value="alpha/beta-Hydrolases"/>
    <property type="match status" value="1"/>
</dbReference>
<reference evidence="3 4" key="1">
    <citation type="submission" date="2023-05" db="EMBL/GenBank/DDBJ databases">
        <title>Streptantibioticus silvisoli sp. nov., acidotolerant actinomycetes 1 from pine litter.</title>
        <authorList>
            <person name="Swiecimska M."/>
            <person name="Golinska P."/>
            <person name="Sangal V."/>
            <person name="Wachnowicz B."/>
            <person name="Goodfellow M."/>
        </authorList>
    </citation>
    <scope>NUCLEOTIDE SEQUENCE [LARGE SCALE GENOMIC DNA]</scope>
    <source>
        <strain evidence="3 4">DSM 42109</strain>
    </source>
</reference>
<dbReference type="GO" id="GO:0016787">
    <property type="term" value="F:hydrolase activity"/>
    <property type="evidence" value="ECO:0007669"/>
    <property type="project" value="UniProtKB-KW"/>
</dbReference>
<proteinExistence type="predicted"/>
<evidence type="ECO:0000313" key="4">
    <source>
        <dbReference type="Proteomes" id="UP001214441"/>
    </source>
</evidence>
<organism evidence="3 4">
    <name type="scientific">Streptomyces iconiensis</name>
    <dbReference type="NCBI Taxonomy" id="1384038"/>
    <lineage>
        <taxon>Bacteria</taxon>
        <taxon>Bacillati</taxon>
        <taxon>Actinomycetota</taxon>
        <taxon>Actinomycetes</taxon>
        <taxon>Kitasatosporales</taxon>
        <taxon>Streptomycetaceae</taxon>
        <taxon>Streptomyces</taxon>
    </lineage>
</organism>
<comment type="caution">
    <text evidence="3">The sequence shown here is derived from an EMBL/GenBank/DDBJ whole genome shotgun (WGS) entry which is preliminary data.</text>
</comment>
<dbReference type="Pfam" id="PF12697">
    <property type="entry name" value="Abhydrolase_6"/>
    <property type="match status" value="1"/>
</dbReference>
<dbReference type="PANTHER" id="PTHR43798:SF31">
    <property type="entry name" value="AB HYDROLASE SUPERFAMILY PROTEIN YCLE"/>
    <property type="match status" value="1"/>
</dbReference>
<feature type="domain" description="AB hydrolase-1" evidence="2">
    <location>
        <begin position="23"/>
        <end position="258"/>
    </location>
</feature>
<dbReference type="InterPro" id="IPR050266">
    <property type="entry name" value="AB_hydrolase_sf"/>
</dbReference>
<dbReference type="InterPro" id="IPR000073">
    <property type="entry name" value="AB_hydrolase_1"/>
</dbReference>
<dbReference type="PRINTS" id="PR00412">
    <property type="entry name" value="EPOXHYDRLASE"/>
</dbReference>
<gene>
    <name evidence="3" type="ORF">NMN56_029475</name>
</gene>
<dbReference type="Gene3D" id="3.40.50.1820">
    <property type="entry name" value="alpha/beta hydrolase"/>
    <property type="match status" value="1"/>
</dbReference>
<evidence type="ECO:0000259" key="2">
    <source>
        <dbReference type="Pfam" id="PF12697"/>
    </source>
</evidence>
<protein>
    <submittedName>
        <fullName evidence="3">Alpha/beta fold hydrolase</fullName>
    </submittedName>
</protein>
<dbReference type="InterPro" id="IPR000639">
    <property type="entry name" value="Epox_hydrolase-like"/>
</dbReference>
<dbReference type="RefSeq" id="WP_274042103.1">
    <property type="nucleotide sequence ID" value="NZ_JANCPR020000035.1"/>
</dbReference>